<name>A0A7S3NL26_9STRA</name>
<dbReference type="Pfam" id="PF03188">
    <property type="entry name" value="Cytochrom_B561"/>
    <property type="match status" value="1"/>
</dbReference>
<keyword evidence="9" id="KW-0408">Iron</keyword>
<feature type="domain" description="Cytochrome b561" evidence="12">
    <location>
        <begin position="6"/>
        <end position="190"/>
    </location>
</feature>
<evidence type="ECO:0000256" key="4">
    <source>
        <dbReference type="ARBA" id="ARBA00022617"/>
    </source>
</evidence>
<dbReference type="EMBL" id="HBIJ01007749">
    <property type="protein sequence ID" value="CAE0364734.1"/>
    <property type="molecule type" value="Transcribed_RNA"/>
</dbReference>
<keyword evidence="3" id="KW-0813">Transport</keyword>
<dbReference type="GO" id="GO:0140575">
    <property type="term" value="F:transmembrane monodehydroascorbate reductase activity"/>
    <property type="evidence" value="ECO:0007669"/>
    <property type="project" value="InterPro"/>
</dbReference>
<sequence>MGNNNPANKVPTKVILSVVSYGVAVSGYLGTKFGTWNWFSFHPALMMLSFFSLTGAAALIKKRGGYTNTKLHGYLMALATVAAGFAFYVIYSNKIMLQKDHFTSWHSWWGLTALLAYLLLFVVGLFGLHPDFGAAKTNKLIRASHKYAARLATVIAWISMILAFNKLDDDPTHQLAFATPLVASAFIVLV</sequence>
<dbReference type="GO" id="GO:0046872">
    <property type="term" value="F:metal ion binding"/>
    <property type="evidence" value="ECO:0007669"/>
    <property type="project" value="UniProtKB-KW"/>
</dbReference>
<evidence type="ECO:0000256" key="5">
    <source>
        <dbReference type="ARBA" id="ARBA00022692"/>
    </source>
</evidence>
<protein>
    <recommendedName>
        <fullName evidence="12">Cytochrome b561 domain-containing protein</fullName>
    </recommendedName>
</protein>
<keyword evidence="8 11" id="KW-1133">Transmembrane helix</keyword>
<evidence type="ECO:0000256" key="6">
    <source>
        <dbReference type="ARBA" id="ARBA00022723"/>
    </source>
</evidence>
<reference evidence="13" key="1">
    <citation type="submission" date="2021-01" db="EMBL/GenBank/DDBJ databases">
        <authorList>
            <person name="Corre E."/>
            <person name="Pelletier E."/>
            <person name="Niang G."/>
            <person name="Scheremetjew M."/>
            <person name="Finn R."/>
            <person name="Kale V."/>
            <person name="Holt S."/>
            <person name="Cochrane G."/>
            <person name="Meng A."/>
            <person name="Brown T."/>
            <person name="Cohen L."/>
        </authorList>
    </citation>
    <scope>NUCLEOTIDE SEQUENCE</scope>
    <source>
        <strain evidence="13">CCMP1510</strain>
    </source>
</reference>
<dbReference type="InterPro" id="IPR045150">
    <property type="entry name" value="CYB561D1/2"/>
</dbReference>
<proteinExistence type="predicted"/>
<dbReference type="AlphaFoldDB" id="A0A7S3NL26"/>
<keyword evidence="6" id="KW-0479">Metal-binding</keyword>
<feature type="transmembrane region" description="Helical" evidence="11">
    <location>
        <begin position="106"/>
        <end position="126"/>
    </location>
</feature>
<accession>A0A7S3NL26</accession>
<evidence type="ECO:0000256" key="8">
    <source>
        <dbReference type="ARBA" id="ARBA00022989"/>
    </source>
</evidence>
<keyword evidence="10 11" id="KW-0472">Membrane</keyword>
<dbReference type="PROSITE" id="PS50939">
    <property type="entry name" value="CYTOCHROME_B561"/>
    <property type="match status" value="1"/>
</dbReference>
<evidence type="ECO:0000256" key="3">
    <source>
        <dbReference type="ARBA" id="ARBA00022448"/>
    </source>
</evidence>
<feature type="transmembrane region" description="Helical" evidence="11">
    <location>
        <begin position="147"/>
        <end position="165"/>
    </location>
</feature>
<evidence type="ECO:0000256" key="9">
    <source>
        <dbReference type="ARBA" id="ARBA00023004"/>
    </source>
</evidence>
<gene>
    <name evidence="13" type="ORF">ALAG00032_LOCUS5475</name>
</gene>
<dbReference type="GO" id="GO:0016020">
    <property type="term" value="C:membrane"/>
    <property type="evidence" value="ECO:0007669"/>
    <property type="project" value="UniProtKB-SubCell"/>
</dbReference>
<feature type="transmembrane region" description="Helical" evidence="11">
    <location>
        <begin position="72"/>
        <end position="91"/>
    </location>
</feature>
<dbReference type="Gene3D" id="1.20.120.1770">
    <property type="match status" value="1"/>
</dbReference>
<evidence type="ECO:0000256" key="1">
    <source>
        <dbReference type="ARBA" id="ARBA00001970"/>
    </source>
</evidence>
<evidence type="ECO:0000256" key="11">
    <source>
        <dbReference type="SAM" id="Phobius"/>
    </source>
</evidence>
<evidence type="ECO:0000256" key="7">
    <source>
        <dbReference type="ARBA" id="ARBA00022982"/>
    </source>
</evidence>
<evidence type="ECO:0000259" key="12">
    <source>
        <dbReference type="PROSITE" id="PS50939"/>
    </source>
</evidence>
<dbReference type="SMART" id="SM00665">
    <property type="entry name" value="B561"/>
    <property type="match status" value="1"/>
</dbReference>
<comment type="subcellular location">
    <subcellularLocation>
        <location evidence="2">Membrane</location>
        <topology evidence="2">Multi-pass membrane protein</topology>
    </subcellularLocation>
</comment>
<evidence type="ECO:0000256" key="10">
    <source>
        <dbReference type="ARBA" id="ARBA00023136"/>
    </source>
</evidence>
<evidence type="ECO:0000313" key="13">
    <source>
        <dbReference type="EMBL" id="CAE0364734.1"/>
    </source>
</evidence>
<keyword evidence="7" id="KW-0249">Electron transport</keyword>
<keyword evidence="4" id="KW-0349">Heme</keyword>
<dbReference type="InterPro" id="IPR006593">
    <property type="entry name" value="Cyt_b561/ferric_Rdtase_TM"/>
</dbReference>
<keyword evidence="5 11" id="KW-0812">Transmembrane</keyword>
<organism evidence="13">
    <name type="scientific">Aureoumbra lagunensis</name>
    <dbReference type="NCBI Taxonomy" id="44058"/>
    <lineage>
        <taxon>Eukaryota</taxon>
        <taxon>Sar</taxon>
        <taxon>Stramenopiles</taxon>
        <taxon>Ochrophyta</taxon>
        <taxon>Pelagophyceae</taxon>
        <taxon>Pelagomonadales</taxon>
        <taxon>Aureoumbra</taxon>
    </lineage>
</organism>
<dbReference type="PANTHER" id="PTHR15422">
    <property type="entry name" value="OS05G0565100 PROTEIN"/>
    <property type="match status" value="1"/>
</dbReference>
<dbReference type="PANTHER" id="PTHR15422:SF45">
    <property type="entry name" value="CYTOCHROME B561 DOMAIN-CONTAINING PROTEIN"/>
    <property type="match status" value="1"/>
</dbReference>
<evidence type="ECO:0000256" key="2">
    <source>
        <dbReference type="ARBA" id="ARBA00004141"/>
    </source>
</evidence>
<comment type="cofactor">
    <cofactor evidence="1">
        <name>heme b</name>
        <dbReference type="ChEBI" id="CHEBI:60344"/>
    </cofactor>
</comment>
<feature type="transmembrane region" description="Helical" evidence="11">
    <location>
        <begin position="41"/>
        <end position="60"/>
    </location>
</feature>